<comment type="subcellular location">
    <subcellularLocation>
        <location evidence="1">Cell envelope</location>
    </subcellularLocation>
</comment>
<dbReference type="PROSITE" id="PS51352">
    <property type="entry name" value="THIOREDOXIN_2"/>
    <property type="match status" value="1"/>
</dbReference>
<organism evidence="7">
    <name type="scientific">Roseihalotalea indica</name>
    <dbReference type="NCBI Taxonomy" id="2867963"/>
    <lineage>
        <taxon>Bacteria</taxon>
        <taxon>Pseudomonadati</taxon>
        <taxon>Bacteroidota</taxon>
        <taxon>Cytophagia</taxon>
        <taxon>Cytophagales</taxon>
        <taxon>Catalimonadaceae</taxon>
        <taxon>Roseihalotalea</taxon>
    </lineage>
</organism>
<dbReference type="GO" id="GO:0017004">
    <property type="term" value="P:cytochrome complex assembly"/>
    <property type="evidence" value="ECO:0007669"/>
    <property type="project" value="UniProtKB-KW"/>
</dbReference>
<dbReference type="Gene3D" id="3.40.30.10">
    <property type="entry name" value="Glutaredoxin"/>
    <property type="match status" value="1"/>
</dbReference>
<sequence length="228" mass="26732">MKKLVTLFFMLTSVVCFSQTFKSDTEKEMINRFNQYNQEKLADIPLMNVDSATKTLSDFNHKLKLLDFWATWCAACISHLPLQEEVYQRLKQKYQDSFEWINISVDKDTSAWKNFMVSKGKPGVNLIGHIDSILNIYHVKHYPTYVLVNQNNEVIGYETPSLDWGENMIEYMIYKGMEGVASGEVFDSMMVYLPEKDATVASEDFKEWMNTYYDEEWLKKNNSRSPQK</sequence>
<feature type="chain" id="PRO_5041440869" evidence="5">
    <location>
        <begin position="19"/>
        <end position="228"/>
    </location>
</feature>
<dbReference type="Pfam" id="PF13905">
    <property type="entry name" value="Thioredoxin_8"/>
    <property type="match status" value="1"/>
</dbReference>
<dbReference type="EMBL" id="CP120682">
    <property type="protein sequence ID" value="WKN37057.1"/>
    <property type="molecule type" value="Genomic_DNA"/>
</dbReference>
<dbReference type="SUPFAM" id="SSF52833">
    <property type="entry name" value="Thioredoxin-like"/>
    <property type="match status" value="1"/>
</dbReference>
<dbReference type="InterPro" id="IPR013766">
    <property type="entry name" value="Thioredoxin_domain"/>
</dbReference>
<dbReference type="InterPro" id="IPR050553">
    <property type="entry name" value="Thioredoxin_ResA/DsbE_sf"/>
</dbReference>
<keyword evidence="2" id="KW-0201">Cytochrome c-type biogenesis</keyword>
<evidence type="ECO:0000313" key="7">
    <source>
        <dbReference type="EMBL" id="WKN37057.1"/>
    </source>
</evidence>
<dbReference type="GO" id="GO:0030313">
    <property type="term" value="C:cell envelope"/>
    <property type="evidence" value="ECO:0007669"/>
    <property type="project" value="UniProtKB-SubCell"/>
</dbReference>
<protein>
    <submittedName>
        <fullName evidence="7">TlpA disulfide reductase family protein</fullName>
    </submittedName>
</protein>
<evidence type="ECO:0000256" key="5">
    <source>
        <dbReference type="SAM" id="SignalP"/>
    </source>
</evidence>
<keyword evidence="5" id="KW-0732">Signal</keyword>
<keyword evidence="3" id="KW-1015">Disulfide bond</keyword>
<feature type="signal peptide" evidence="5">
    <location>
        <begin position="1"/>
        <end position="18"/>
    </location>
</feature>
<dbReference type="AlphaFoldDB" id="A0AA49GLK5"/>
<accession>A0AA49GLK5</accession>
<evidence type="ECO:0000256" key="1">
    <source>
        <dbReference type="ARBA" id="ARBA00004196"/>
    </source>
</evidence>
<dbReference type="InterPro" id="IPR012336">
    <property type="entry name" value="Thioredoxin-like_fold"/>
</dbReference>
<keyword evidence="4" id="KW-0676">Redox-active center</keyword>
<dbReference type="PANTHER" id="PTHR42852">
    <property type="entry name" value="THIOL:DISULFIDE INTERCHANGE PROTEIN DSBE"/>
    <property type="match status" value="1"/>
</dbReference>
<evidence type="ECO:0000256" key="2">
    <source>
        <dbReference type="ARBA" id="ARBA00022748"/>
    </source>
</evidence>
<feature type="domain" description="Thioredoxin" evidence="6">
    <location>
        <begin position="35"/>
        <end position="174"/>
    </location>
</feature>
<evidence type="ECO:0000256" key="3">
    <source>
        <dbReference type="ARBA" id="ARBA00023157"/>
    </source>
</evidence>
<evidence type="ECO:0000259" key="6">
    <source>
        <dbReference type="PROSITE" id="PS51352"/>
    </source>
</evidence>
<dbReference type="CDD" id="cd02966">
    <property type="entry name" value="TlpA_like_family"/>
    <property type="match status" value="1"/>
</dbReference>
<reference evidence="7" key="1">
    <citation type="journal article" date="2023" name="Comput. Struct. Biotechnol. J.">
        <title>Discovery of a novel marine Bacteroidetes with a rich repertoire of carbohydrate-active enzymes.</title>
        <authorList>
            <person name="Chen B."/>
            <person name="Liu G."/>
            <person name="Chen Q."/>
            <person name="Wang H."/>
            <person name="Liu L."/>
            <person name="Tang K."/>
        </authorList>
    </citation>
    <scope>NUCLEOTIDE SEQUENCE</scope>
    <source>
        <strain evidence="7">TK19036</strain>
    </source>
</reference>
<dbReference type="InterPro" id="IPR036249">
    <property type="entry name" value="Thioredoxin-like_sf"/>
</dbReference>
<gene>
    <name evidence="7" type="ORF">K4G66_32320</name>
</gene>
<dbReference type="PANTHER" id="PTHR42852:SF6">
    <property type="entry name" value="THIOL:DISULFIDE INTERCHANGE PROTEIN DSBE"/>
    <property type="match status" value="1"/>
</dbReference>
<reference evidence="7" key="2">
    <citation type="journal article" date="2024" name="Antonie Van Leeuwenhoek">
        <title>Roseihalotalea indica gen. nov., sp. nov., a halophilic Bacteroidetes from mesopelagic Southwest Indian Ocean with higher carbohydrate metabolic potential.</title>
        <authorList>
            <person name="Chen B."/>
            <person name="Zhang M."/>
            <person name="Lin D."/>
            <person name="Ye J."/>
            <person name="Tang K."/>
        </authorList>
    </citation>
    <scope>NUCLEOTIDE SEQUENCE</scope>
    <source>
        <strain evidence="7">TK19036</strain>
    </source>
</reference>
<evidence type="ECO:0000256" key="4">
    <source>
        <dbReference type="ARBA" id="ARBA00023284"/>
    </source>
</evidence>
<name>A0AA49GLK5_9BACT</name>
<proteinExistence type="predicted"/>